<dbReference type="Pfam" id="PF14014">
    <property type="entry name" value="DUF4230"/>
    <property type="match status" value="1"/>
</dbReference>
<keyword evidence="1" id="KW-1133">Transmembrane helix</keyword>
<evidence type="ECO:0000313" key="3">
    <source>
        <dbReference type="Proteomes" id="UP000190626"/>
    </source>
</evidence>
<name>A0A1V4HSP8_9BACL</name>
<dbReference type="AlphaFoldDB" id="A0A1V4HSP8"/>
<accession>A0A1V4HSP8</accession>
<comment type="caution">
    <text evidence="2">The sequence shown here is derived from an EMBL/GenBank/DDBJ whole genome shotgun (WGS) entry which is preliminary data.</text>
</comment>
<feature type="transmembrane region" description="Helical" evidence="1">
    <location>
        <begin position="12"/>
        <end position="31"/>
    </location>
</feature>
<reference evidence="3" key="1">
    <citation type="submission" date="2016-07" db="EMBL/GenBank/DDBJ databases">
        <authorList>
            <person name="Florea S."/>
            <person name="Webb J.S."/>
            <person name="Jaromczyk J."/>
            <person name="Schardl C.L."/>
        </authorList>
    </citation>
    <scope>NUCLEOTIDE SEQUENCE [LARGE SCALE GENOMIC DNA]</scope>
    <source>
        <strain evidence="3">CY1</strain>
    </source>
</reference>
<dbReference type="STRING" id="1469647.BC351_01010"/>
<organism evidence="2 3">
    <name type="scientific">Paenibacillus ferrarius</name>
    <dbReference type="NCBI Taxonomy" id="1469647"/>
    <lineage>
        <taxon>Bacteria</taxon>
        <taxon>Bacillati</taxon>
        <taxon>Bacillota</taxon>
        <taxon>Bacilli</taxon>
        <taxon>Bacillales</taxon>
        <taxon>Paenibacillaceae</taxon>
        <taxon>Paenibacillus</taxon>
    </lineage>
</organism>
<evidence type="ECO:0000313" key="2">
    <source>
        <dbReference type="EMBL" id="OPH61852.1"/>
    </source>
</evidence>
<keyword evidence="1" id="KW-0472">Membrane</keyword>
<dbReference type="Proteomes" id="UP000190626">
    <property type="component" value="Unassembled WGS sequence"/>
</dbReference>
<evidence type="ECO:0008006" key="4">
    <source>
        <dbReference type="Google" id="ProtNLM"/>
    </source>
</evidence>
<dbReference type="InterPro" id="IPR025324">
    <property type="entry name" value="DUF4230"/>
</dbReference>
<evidence type="ECO:0000256" key="1">
    <source>
        <dbReference type="SAM" id="Phobius"/>
    </source>
</evidence>
<keyword evidence="1" id="KW-0812">Transmembrane</keyword>
<proteinExistence type="predicted"/>
<gene>
    <name evidence="2" type="ORF">BC351_01010</name>
</gene>
<protein>
    <recommendedName>
        <fullName evidence="4">DUF4230 domain-containing protein</fullName>
    </recommendedName>
</protein>
<keyword evidence="3" id="KW-1185">Reference proteome</keyword>
<dbReference type="EMBL" id="MBTG01000001">
    <property type="protein sequence ID" value="OPH61852.1"/>
    <property type="molecule type" value="Genomic_DNA"/>
</dbReference>
<sequence length="225" mass="25733">MIVKHLYKHRKLFATIIVVTGVTYFVSNLHLGGGVEPEVVHHAYTGLNHIEEADVIDKNVVIKAIHSKSELVGLDTHGLKTYIVSDSFFQNHGSIKDYLGNRTLEIIAQTYFKTGIDLSSIHNEDVVVYGQTLFLKLSKSQMQMISLDIPFDQIQFNTKLGLFRSNFSLEDKQFLYSELRKSVENEIMNNEIIRENTYKNVSDTLRNLLEKIPNCTKVVIQEKIT</sequence>
<dbReference type="RefSeq" id="WP_079408852.1">
    <property type="nucleotide sequence ID" value="NZ_MBTG01000001.1"/>
</dbReference>